<dbReference type="AlphaFoldDB" id="A0A1X7AHP8"/>
<dbReference type="RefSeq" id="WP_087108607.1">
    <property type="nucleotide sequence ID" value="NZ_CBCSCN010000008.1"/>
</dbReference>
<evidence type="ECO:0000313" key="1">
    <source>
        <dbReference type="EMBL" id="SMA43456.1"/>
    </source>
</evidence>
<reference evidence="1 2" key="1">
    <citation type="submission" date="2017-03" db="EMBL/GenBank/DDBJ databases">
        <authorList>
            <person name="Afonso C.L."/>
            <person name="Miller P.J."/>
            <person name="Scott M.A."/>
            <person name="Spackman E."/>
            <person name="Goraichik I."/>
            <person name="Dimitrov K.M."/>
            <person name="Suarez D.L."/>
            <person name="Swayne D.E."/>
        </authorList>
    </citation>
    <scope>NUCLEOTIDE SEQUENCE [LARGE SCALE GENOMIC DNA]</scope>
    <source>
        <strain evidence="1">SB41UT1</strain>
    </source>
</reference>
<dbReference type="EMBL" id="FWPT01000003">
    <property type="protein sequence ID" value="SMA43456.1"/>
    <property type="molecule type" value="Genomic_DNA"/>
</dbReference>
<gene>
    <name evidence="1" type="ORF">EHSB41UT_01592</name>
</gene>
<organism evidence="1 2">
    <name type="scientific">Parendozoicomonas haliclonae</name>
    <dbReference type="NCBI Taxonomy" id="1960125"/>
    <lineage>
        <taxon>Bacteria</taxon>
        <taxon>Pseudomonadati</taxon>
        <taxon>Pseudomonadota</taxon>
        <taxon>Gammaproteobacteria</taxon>
        <taxon>Oceanospirillales</taxon>
        <taxon>Endozoicomonadaceae</taxon>
        <taxon>Parendozoicomonas</taxon>
    </lineage>
</organism>
<sequence>MSVTTEQVSVGVQQLIEKLRTQGVATGRTEADRLVAEARDEAAKILADARKEAEAITTKAKKDADFTLKSGNEALELAGRNAVLELKGYFMEKFSRRITEAVGEDMHDEDLLTKMILEVAGRTRLDGEQNIQVILPEKVVGVDDLRTNPEELKEGTLAYFVARQGHEMLEEGITFTASKAQKTGMTFRLVDKNVEVELDEDAVSEMLLKHLQPRFRALLEGTIK</sequence>
<dbReference type="Gene3D" id="1.20.5.2950">
    <property type="match status" value="1"/>
</dbReference>
<name>A0A1X7AHP8_9GAMM</name>
<keyword evidence="2" id="KW-1185">Reference proteome</keyword>
<evidence type="ECO:0000313" key="2">
    <source>
        <dbReference type="Proteomes" id="UP000196573"/>
    </source>
</evidence>
<protein>
    <submittedName>
        <fullName evidence="1">V-type ATP synthase subunit E</fullName>
    </submittedName>
</protein>
<accession>A0A1X7AHP8</accession>
<proteinExistence type="predicted"/>
<dbReference type="Proteomes" id="UP000196573">
    <property type="component" value="Unassembled WGS sequence"/>
</dbReference>
<dbReference type="OrthoDB" id="275663at2"/>